<evidence type="ECO:0000256" key="5">
    <source>
        <dbReference type="ARBA" id="ARBA00022833"/>
    </source>
</evidence>
<dbReference type="GO" id="GO:0005634">
    <property type="term" value="C:nucleus"/>
    <property type="evidence" value="ECO:0007669"/>
    <property type="project" value="UniProtKB-SubCell"/>
</dbReference>
<accession>A0A9N9Q204</accession>
<feature type="domain" description="C2H2-type" evidence="9">
    <location>
        <begin position="182"/>
        <end position="205"/>
    </location>
</feature>
<dbReference type="PANTHER" id="PTHR40626">
    <property type="entry name" value="MIP31509P"/>
    <property type="match status" value="1"/>
</dbReference>
<evidence type="ECO:0000256" key="8">
    <source>
        <dbReference type="SAM" id="MobiDB-lite"/>
    </source>
</evidence>
<keyword evidence="5" id="KW-0862">Zinc</keyword>
<gene>
    <name evidence="10" type="ORF">HYALB_00007828</name>
</gene>
<keyword evidence="3" id="KW-0677">Repeat</keyword>
<dbReference type="PROSITE" id="PS00028">
    <property type="entry name" value="ZINC_FINGER_C2H2_1"/>
    <property type="match status" value="1"/>
</dbReference>
<comment type="subcellular location">
    <subcellularLocation>
        <location evidence="1">Nucleus</location>
    </subcellularLocation>
</comment>
<dbReference type="GO" id="GO:0000981">
    <property type="term" value="F:DNA-binding transcription factor activity, RNA polymerase II-specific"/>
    <property type="evidence" value="ECO:0007669"/>
    <property type="project" value="InterPro"/>
</dbReference>
<organism evidence="10 11">
    <name type="scientific">Hymenoscyphus albidus</name>
    <dbReference type="NCBI Taxonomy" id="595503"/>
    <lineage>
        <taxon>Eukaryota</taxon>
        <taxon>Fungi</taxon>
        <taxon>Dikarya</taxon>
        <taxon>Ascomycota</taxon>
        <taxon>Pezizomycotina</taxon>
        <taxon>Leotiomycetes</taxon>
        <taxon>Helotiales</taxon>
        <taxon>Helotiaceae</taxon>
        <taxon>Hymenoscyphus</taxon>
    </lineage>
</organism>
<feature type="compositionally biased region" description="Polar residues" evidence="8">
    <location>
        <begin position="518"/>
        <end position="532"/>
    </location>
</feature>
<dbReference type="EMBL" id="CAJVRM010000029">
    <property type="protein sequence ID" value="CAG8971912.1"/>
    <property type="molecule type" value="Genomic_DNA"/>
</dbReference>
<dbReference type="GO" id="GO:0000785">
    <property type="term" value="C:chromatin"/>
    <property type="evidence" value="ECO:0007669"/>
    <property type="project" value="TreeGrafter"/>
</dbReference>
<evidence type="ECO:0000259" key="9">
    <source>
        <dbReference type="PROSITE" id="PS50157"/>
    </source>
</evidence>
<name>A0A9N9Q204_9HELO</name>
<keyword evidence="11" id="KW-1185">Reference proteome</keyword>
<keyword evidence="6" id="KW-0539">Nucleus</keyword>
<evidence type="ECO:0000256" key="4">
    <source>
        <dbReference type="ARBA" id="ARBA00022771"/>
    </source>
</evidence>
<protein>
    <recommendedName>
        <fullName evidence="9">C2H2-type domain-containing protein</fullName>
    </recommendedName>
</protein>
<reference evidence="10" key="1">
    <citation type="submission" date="2021-07" db="EMBL/GenBank/DDBJ databases">
        <authorList>
            <person name="Durling M."/>
        </authorList>
    </citation>
    <scope>NUCLEOTIDE SEQUENCE</scope>
</reference>
<keyword evidence="2" id="KW-0479">Metal-binding</keyword>
<dbReference type="PROSITE" id="PS50157">
    <property type="entry name" value="ZINC_FINGER_C2H2_2"/>
    <property type="match status" value="1"/>
</dbReference>
<dbReference type="AlphaFoldDB" id="A0A9N9Q204"/>
<sequence>MGQTDLLSMFNLHTIDDSKPKYHHGLFTCAATSNPGTSSFEGISELGKVSSSSSSSSSGNVFGISNNTSINRDTTEGGKSGPSTAQTKRNSILGAPIETEAHGLRFFHNVAMPDTFCPNHHTGNRYRACAGSGWLTFPHLKEHTKNRHKAEESSPFKCSGCQAPFENEKSLKAHNDFEDCEIKCSQCPETFDSKASRKSHQDKMHPNGGNSIIYKEIVDAKWNRLNSECKRYLAELKKKGEEGVDPGLREWVARNTNRYRKNRKDPKPFVDLGQWYISFRVLNLNEKIPDHPFYDYYPSGELAIAKITVIFRGLLEAEICEHGFPAQNPEFPGLYVRFFSNVLEKTLRIARNTGIKPDGRSRLAEDTSMDESAPAAAAYGPQNTLLSNTTSNGMGTLLTSTPMLPHQQQHTMQQDATQQDAMQQDAMQQDAMQQDAMQQDAMQQDAMQQDAMQQDAMQQYAMQQYAMQQHAMQLFPGVGNAQHLSAENQAVPGIANMTSGTGPIYDPNMYQAHQLPQLSGSYSFDPNQSNNGFYPPDQPDAPVHEQNWMTRGQHQ</sequence>
<dbReference type="GO" id="GO:0008270">
    <property type="term" value="F:zinc ion binding"/>
    <property type="evidence" value="ECO:0007669"/>
    <property type="project" value="UniProtKB-KW"/>
</dbReference>
<dbReference type="InterPro" id="IPR013087">
    <property type="entry name" value="Znf_C2H2_type"/>
</dbReference>
<dbReference type="NCBIfam" id="TIGR02953">
    <property type="entry name" value="penta_MxKDx"/>
    <property type="match status" value="1"/>
</dbReference>
<feature type="region of interest" description="Disordered" evidence="8">
    <location>
        <begin position="355"/>
        <end position="377"/>
    </location>
</feature>
<dbReference type="PANTHER" id="PTHR40626:SF11">
    <property type="entry name" value="ZINC FINGER PROTEIN YPR022C"/>
    <property type="match status" value="1"/>
</dbReference>
<feature type="compositionally biased region" description="Polar residues" evidence="8">
    <location>
        <begin position="59"/>
        <end position="72"/>
    </location>
</feature>
<feature type="region of interest" description="Disordered" evidence="8">
    <location>
        <begin position="47"/>
        <end position="89"/>
    </location>
</feature>
<comment type="caution">
    <text evidence="10">The sequence shown here is derived from an EMBL/GenBank/DDBJ whole genome shotgun (WGS) entry which is preliminary data.</text>
</comment>
<evidence type="ECO:0000256" key="2">
    <source>
        <dbReference type="ARBA" id="ARBA00022723"/>
    </source>
</evidence>
<dbReference type="InterPro" id="IPR051059">
    <property type="entry name" value="VerF-like"/>
</dbReference>
<proteinExistence type="predicted"/>
<dbReference type="Proteomes" id="UP000701801">
    <property type="component" value="Unassembled WGS sequence"/>
</dbReference>
<dbReference type="OrthoDB" id="3564303at2759"/>
<evidence type="ECO:0000256" key="6">
    <source>
        <dbReference type="ARBA" id="ARBA00023242"/>
    </source>
</evidence>
<evidence type="ECO:0000256" key="3">
    <source>
        <dbReference type="ARBA" id="ARBA00022737"/>
    </source>
</evidence>
<dbReference type="Gene3D" id="3.30.160.60">
    <property type="entry name" value="Classic Zinc Finger"/>
    <property type="match status" value="1"/>
</dbReference>
<keyword evidence="4 7" id="KW-0863">Zinc-finger</keyword>
<evidence type="ECO:0000313" key="10">
    <source>
        <dbReference type="EMBL" id="CAG8971912.1"/>
    </source>
</evidence>
<dbReference type="GO" id="GO:0000978">
    <property type="term" value="F:RNA polymerase II cis-regulatory region sequence-specific DNA binding"/>
    <property type="evidence" value="ECO:0007669"/>
    <property type="project" value="InterPro"/>
</dbReference>
<dbReference type="InterPro" id="IPR014299">
    <property type="entry name" value="Penta_MxKDx"/>
</dbReference>
<evidence type="ECO:0000256" key="7">
    <source>
        <dbReference type="PROSITE-ProRule" id="PRU00042"/>
    </source>
</evidence>
<feature type="region of interest" description="Disordered" evidence="8">
    <location>
        <begin position="518"/>
        <end position="555"/>
    </location>
</feature>
<evidence type="ECO:0000313" key="11">
    <source>
        <dbReference type="Proteomes" id="UP000701801"/>
    </source>
</evidence>
<evidence type="ECO:0000256" key="1">
    <source>
        <dbReference type="ARBA" id="ARBA00004123"/>
    </source>
</evidence>